<evidence type="ECO:0000256" key="1">
    <source>
        <dbReference type="ARBA" id="ARBA00004196"/>
    </source>
</evidence>
<dbReference type="CDD" id="cd13711">
    <property type="entry name" value="PBP2_Ngo0372_TcyA"/>
    <property type="match status" value="1"/>
</dbReference>
<dbReference type="GO" id="GO:0030313">
    <property type="term" value="C:cell envelope"/>
    <property type="evidence" value="ECO:0007669"/>
    <property type="project" value="UniProtKB-SubCell"/>
</dbReference>
<dbReference type="PROSITE" id="PS01039">
    <property type="entry name" value="SBP_BACTERIAL_3"/>
    <property type="match status" value="1"/>
</dbReference>
<protein>
    <submittedName>
        <fullName evidence="7">Amino acid ABC transporter substrate-binding protein (PAAT family)</fullName>
    </submittedName>
</protein>
<dbReference type="RefSeq" id="WP_106122403.1">
    <property type="nucleotide sequence ID" value="NZ_PVTY01000005.1"/>
</dbReference>
<organism evidence="7 8">
    <name type="scientific">Nesterenkonia sandarakina</name>
    <dbReference type="NCBI Taxonomy" id="272918"/>
    <lineage>
        <taxon>Bacteria</taxon>
        <taxon>Bacillati</taxon>
        <taxon>Actinomycetota</taxon>
        <taxon>Actinomycetes</taxon>
        <taxon>Micrococcales</taxon>
        <taxon>Micrococcaceae</taxon>
        <taxon>Nesterenkonia</taxon>
    </lineage>
</organism>
<comment type="caution">
    <text evidence="7">The sequence shown here is derived from an EMBL/GenBank/DDBJ whole genome shotgun (WGS) entry which is preliminary data.</text>
</comment>
<dbReference type="SUPFAM" id="SSF53850">
    <property type="entry name" value="Periplasmic binding protein-like II"/>
    <property type="match status" value="1"/>
</dbReference>
<gene>
    <name evidence="7" type="ORF">BCL67_10551</name>
</gene>
<dbReference type="SMART" id="SM00062">
    <property type="entry name" value="PBPb"/>
    <property type="match status" value="1"/>
</dbReference>
<comment type="similarity">
    <text evidence="2 4">Belongs to the bacterial solute-binding protein 3 family.</text>
</comment>
<dbReference type="Pfam" id="PF00497">
    <property type="entry name" value="SBP_bac_3"/>
    <property type="match status" value="1"/>
</dbReference>
<dbReference type="AlphaFoldDB" id="A0A2T0YQ18"/>
<dbReference type="OrthoDB" id="9814902at2"/>
<dbReference type="EMBL" id="PVTY01000005">
    <property type="protein sequence ID" value="PRZ17505.1"/>
    <property type="molecule type" value="Genomic_DNA"/>
</dbReference>
<feature type="domain" description="Solute-binding protein family 3/N-terminal" evidence="6">
    <location>
        <begin position="52"/>
        <end position="272"/>
    </location>
</feature>
<accession>A0A2T0YQ18</accession>
<feature type="signal peptide" evidence="5">
    <location>
        <begin position="1"/>
        <end position="20"/>
    </location>
</feature>
<dbReference type="PANTHER" id="PTHR35936:SF34">
    <property type="entry name" value="ABC TRANSPORTER EXTRACELLULAR-BINDING PROTEIN YCKB-RELATED"/>
    <property type="match status" value="1"/>
</dbReference>
<reference evidence="7 8" key="1">
    <citation type="submission" date="2018-03" db="EMBL/GenBank/DDBJ databases">
        <title>Comparative analysis of microorganisms from saline springs in Andes Mountain Range, Colombia.</title>
        <authorList>
            <person name="Rubin E."/>
        </authorList>
    </citation>
    <scope>NUCLEOTIDE SEQUENCE [LARGE SCALE GENOMIC DNA]</scope>
    <source>
        <strain evidence="7 8">CG 35</strain>
    </source>
</reference>
<comment type="subcellular location">
    <subcellularLocation>
        <location evidence="1">Cell envelope</location>
    </subcellularLocation>
</comment>
<evidence type="ECO:0000256" key="3">
    <source>
        <dbReference type="ARBA" id="ARBA00022729"/>
    </source>
</evidence>
<feature type="chain" id="PRO_5015740715" evidence="5">
    <location>
        <begin position="21"/>
        <end position="275"/>
    </location>
</feature>
<dbReference type="InterPro" id="IPR001638">
    <property type="entry name" value="Solute-binding_3/MltF_N"/>
</dbReference>
<evidence type="ECO:0000256" key="5">
    <source>
        <dbReference type="SAM" id="SignalP"/>
    </source>
</evidence>
<evidence type="ECO:0000256" key="4">
    <source>
        <dbReference type="RuleBase" id="RU003744"/>
    </source>
</evidence>
<proteinExistence type="inferred from homology"/>
<dbReference type="InterPro" id="IPR018313">
    <property type="entry name" value="SBP_3_CS"/>
</dbReference>
<dbReference type="Gene3D" id="3.40.190.10">
    <property type="entry name" value="Periplasmic binding protein-like II"/>
    <property type="match status" value="2"/>
</dbReference>
<evidence type="ECO:0000259" key="6">
    <source>
        <dbReference type="SMART" id="SM00062"/>
    </source>
</evidence>
<dbReference type="PANTHER" id="PTHR35936">
    <property type="entry name" value="MEMBRANE-BOUND LYTIC MUREIN TRANSGLYCOSYLASE F"/>
    <property type="match status" value="1"/>
</dbReference>
<keyword evidence="8" id="KW-1185">Reference proteome</keyword>
<dbReference type="Proteomes" id="UP000238217">
    <property type="component" value="Unassembled WGS sequence"/>
</dbReference>
<evidence type="ECO:0000256" key="2">
    <source>
        <dbReference type="ARBA" id="ARBA00010333"/>
    </source>
</evidence>
<keyword evidence="3 5" id="KW-0732">Signal</keyword>
<evidence type="ECO:0000313" key="8">
    <source>
        <dbReference type="Proteomes" id="UP000238217"/>
    </source>
</evidence>
<sequence>MTARLLSTLAISTVAALTLASCGGGDETQGEDAPAEESTSGLTLEEVQEAGVLTIGTEGTYRPFSFHEGGAGELTGYDVEIVTAVAEELGVEPEFEETQWDAMFAGLDSARFDVIANQVSITEEREQSYLFSAPYTVSNGVIVTLAENDEISSFEDLEGATTAQSLTSNWNELARESGAEVEAVEGWAQAVALLEQGRVDATINDKLTYLDYQETVGNENIKIAAETEEQSQSALTFRQGSESLVEAVDEALATLAEDGTLTEISEKYFGADVTG</sequence>
<evidence type="ECO:0000313" key="7">
    <source>
        <dbReference type="EMBL" id="PRZ17505.1"/>
    </source>
</evidence>
<name>A0A2T0YQ18_9MICC</name>
<dbReference type="PROSITE" id="PS51257">
    <property type="entry name" value="PROKAR_LIPOPROTEIN"/>
    <property type="match status" value="1"/>
</dbReference>